<keyword evidence="4" id="KW-1185">Reference proteome</keyword>
<organism evidence="3 4">
    <name type="scientific">Agromyces intestinalis</name>
    <dbReference type="NCBI Taxonomy" id="2592652"/>
    <lineage>
        <taxon>Bacteria</taxon>
        <taxon>Bacillati</taxon>
        <taxon>Actinomycetota</taxon>
        <taxon>Actinomycetes</taxon>
        <taxon>Micrococcales</taxon>
        <taxon>Microbacteriaceae</taxon>
        <taxon>Agromyces</taxon>
    </lineage>
</organism>
<dbReference type="PANTHER" id="PTHR36834:SF1">
    <property type="entry name" value="INTEGRAL MEMBRANE PROTEIN"/>
    <property type="match status" value="1"/>
</dbReference>
<dbReference type="Pfam" id="PF04892">
    <property type="entry name" value="VanZ"/>
    <property type="match status" value="1"/>
</dbReference>
<dbReference type="Proteomes" id="UP000324678">
    <property type="component" value="Chromosome"/>
</dbReference>
<evidence type="ECO:0000313" key="3">
    <source>
        <dbReference type="EMBL" id="QEO13635.1"/>
    </source>
</evidence>
<proteinExistence type="predicted"/>
<dbReference type="PANTHER" id="PTHR36834">
    <property type="entry name" value="MEMBRANE PROTEIN-RELATED"/>
    <property type="match status" value="1"/>
</dbReference>
<feature type="transmembrane region" description="Helical" evidence="1">
    <location>
        <begin position="135"/>
        <end position="153"/>
    </location>
</feature>
<dbReference type="AlphaFoldDB" id="A0A5C1YDX5"/>
<feature type="transmembrane region" description="Helical" evidence="1">
    <location>
        <begin position="246"/>
        <end position="267"/>
    </location>
</feature>
<reference evidence="3 4" key="1">
    <citation type="submission" date="2019-09" db="EMBL/GenBank/DDBJ databases">
        <title>Genome sequencing of strain KACC 19306.</title>
        <authorList>
            <person name="Heo J."/>
            <person name="Kim S.-J."/>
            <person name="Kim J.-S."/>
            <person name="Hong S.-B."/>
            <person name="Kwon S.-W."/>
        </authorList>
    </citation>
    <scope>NUCLEOTIDE SEQUENCE [LARGE SCALE GENOMIC DNA]</scope>
    <source>
        <strain evidence="3 4">KACC 19306</strain>
    </source>
</reference>
<dbReference type="InterPro" id="IPR053150">
    <property type="entry name" value="Teicoplanin_resist-assoc"/>
</dbReference>
<feature type="transmembrane region" description="Helical" evidence="1">
    <location>
        <begin position="279"/>
        <end position="298"/>
    </location>
</feature>
<accession>A0A5C1YDX5</accession>
<evidence type="ECO:0000313" key="4">
    <source>
        <dbReference type="Proteomes" id="UP000324678"/>
    </source>
</evidence>
<gene>
    <name evidence="3" type="ORF">FLP10_03760</name>
</gene>
<keyword evidence="1" id="KW-0812">Transmembrane</keyword>
<protein>
    <submittedName>
        <fullName evidence="3">VanZ family protein</fullName>
    </submittedName>
</protein>
<feature type="transmembrane region" description="Helical" evidence="1">
    <location>
        <begin position="342"/>
        <end position="360"/>
    </location>
</feature>
<name>A0A5C1YDX5_9MICO</name>
<feature type="transmembrane region" description="Helical" evidence="1">
    <location>
        <begin position="36"/>
        <end position="61"/>
    </location>
</feature>
<evidence type="ECO:0000259" key="2">
    <source>
        <dbReference type="Pfam" id="PF04892"/>
    </source>
</evidence>
<feature type="transmembrane region" description="Helical" evidence="1">
    <location>
        <begin position="195"/>
        <end position="213"/>
    </location>
</feature>
<dbReference type="EMBL" id="CP043505">
    <property type="protein sequence ID" value="QEO13635.1"/>
    <property type="molecule type" value="Genomic_DNA"/>
</dbReference>
<dbReference type="OrthoDB" id="4822551at2"/>
<feature type="domain" description="VanZ-like" evidence="2">
    <location>
        <begin position="80"/>
        <end position="210"/>
    </location>
</feature>
<dbReference type="KEGG" id="ail:FLP10_03760"/>
<keyword evidence="1" id="KW-0472">Membrane</keyword>
<feature type="transmembrane region" description="Helical" evidence="1">
    <location>
        <begin position="73"/>
        <end position="92"/>
    </location>
</feature>
<keyword evidence="1" id="KW-1133">Transmembrane helix</keyword>
<feature type="transmembrane region" description="Helical" evidence="1">
    <location>
        <begin position="319"/>
        <end position="336"/>
    </location>
</feature>
<evidence type="ECO:0000256" key="1">
    <source>
        <dbReference type="SAM" id="Phobius"/>
    </source>
</evidence>
<dbReference type="InterPro" id="IPR006976">
    <property type="entry name" value="VanZ-like"/>
</dbReference>
<sequence length="394" mass="41527">MQPATGELLDTAAVDTRRARRDGEASGSYTRPMDRLMPGLIAILFGALVLLVVFVPLVALSYRRRGGFSAARFAGWIALLFYAIGLWAYTLLPFPEPGSYTCVGAVLNPFEDVVDILRRQAAGESLPRNPALQQAALNVLLFAPLGVFARLLFGRGVVVATIAGAAVSLAIELTQLTGLWGVFSCAYRVFDTGDLVTNTAGAIIGSLLAVPVVRRVQARHRPEAAPAASGPVSVGRRLLAMLADWLSSWLLAGAAAVPANAAVLVLAGRDRLVEVGDTVSSWSAIVPILAQLWSVLATGATLGEHATLIEAIESRRPVLWWRLVRFGAGIGGYLVLAQLPAPFGLTAFGLAVASIVVAFTSRGHRGLAQAAAGMDARGLVRSDDDTRRDATTTP</sequence>
<feature type="transmembrane region" description="Helical" evidence="1">
    <location>
        <begin position="160"/>
        <end position="183"/>
    </location>
</feature>